<gene>
    <name evidence="2" type="ORF">JR050_08260</name>
</gene>
<name>A0ABS2DGS6_9BACI</name>
<dbReference type="InterPro" id="IPR025948">
    <property type="entry name" value="HTH-like_dom"/>
</dbReference>
<organism evidence="2 3">
    <name type="scientific">Bacillus suaedaesalsae</name>
    <dbReference type="NCBI Taxonomy" id="2810349"/>
    <lineage>
        <taxon>Bacteria</taxon>
        <taxon>Bacillati</taxon>
        <taxon>Bacillota</taxon>
        <taxon>Bacilli</taxon>
        <taxon>Bacillales</taxon>
        <taxon>Bacillaceae</taxon>
        <taxon>Bacillus</taxon>
    </lineage>
</organism>
<feature type="domain" description="HTH-like" evidence="1">
    <location>
        <begin position="37"/>
        <end position="92"/>
    </location>
</feature>
<dbReference type="PANTHER" id="PTHR46889">
    <property type="entry name" value="TRANSPOSASE INSF FOR INSERTION SEQUENCE IS3B-RELATED"/>
    <property type="match status" value="1"/>
</dbReference>
<evidence type="ECO:0000259" key="1">
    <source>
        <dbReference type="Pfam" id="PF13276"/>
    </source>
</evidence>
<comment type="caution">
    <text evidence="2">The sequence shown here is derived from an EMBL/GenBank/DDBJ whole genome shotgun (WGS) entry which is preliminary data.</text>
</comment>
<sequence>MRKDYSVTLLCKVLGVSKSGYYAYLKRPPREISKEELDLINKIKRVYSLHKGTYGCLRITSNLKDRGYVVNHKKVERIMRELGLKAVVRGKKTKVAKLQYAGHVYENILSRSFDAALPNHKWVTDMTEVEISGETICISTIGLI</sequence>
<keyword evidence="3" id="KW-1185">Reference proteome</keyword>
<dbReference type="RefSeq" id="WP_204203048.1">
    <property type="nucleotide sequence ID" value="NZ_JAFELM010000025.1"/>
</dbReference>
<dbReference type="PANTHER" id="PTHR46889:SF4">
    <property type="entry name" value="TRANSPOSASE INSO FOR INSERTION SEQUENCE ELEMENT IS911B-RELATED"/>
    <property type="match status" value="1"/>
</dbReference>
<evidence type="ECO:0000313" key="3">
    <source>
        <dbReference type="Proteomes" id="UP001518925"/>
    </source>
</evidence>
<evidence type="ECO:0000313" key="2">
    <source>
        <dbReference type="EMBL" id="MBM6617673.1"/>
    </source>
</evidence>
<reference evidence="2 3" key="1">
    <citation type="submission" date="2021-02" db="EMBL/GenBank/DDBJ databases">
        <title>Bacillus sp. RD4P76, an endophyte from a halophyte.</title>
        <authorList>
            <person name="Sun J.-Q."/>
        </authorList>
    </citation>
    <scope>NUCLEOTIDE SEQUENCE [LARGE SCALE GENOMIC DNA]</scope>
    <source>
        <strain evidence="2 3">RD4P76</strain>
    </source>
</reference>
<proteinExistence type="predicted"/>
<dbReference type="InterPro" id="IPR050900">
    <property type="entry name" value="Transposase_IS3/IS150/IS904"/>
</dbReference>
<protein>
    <submittedName>
        <fullName evidence="2">IS3 family transposase</fullName>
    </submittedName>
</protein>
<dbReference type="Proteomes" id="UP001518925">
    <property type="component" value="Unassembled WGS sequence"/>
</dbReference>
<dbReference type="EMBL" id="JAFELM010000025">
    <property type="protein sequence ID" value="MBM6617673.1"/>
    <property type="molecule type" value="Genomic_DNA"/>
</dbReference>
<dbReference type="Pfam" id="PF13276">
    <property type="entry name" value="HTH_21"/>
    <property type="match status" value="1"/>
</dbReference>
<accession>A0ABS2DGS6</accession>